<evidence type="ECO:0000256" key="2">
    <source>
        <dbReference type="ARBA" id="ARBA00022722"/>
    </source>
</evidence>
<comment type="function">
    <text evidence="7">Single strand-specific metallo-endoribonuclease involved in late-stage 70S ribosome quality control and in maturation of the 3' terminus of the 16S rRNA.</text>
</comment>
<keyword evidence="5 7" id="KW-0378">Hydrolase</keyword>
<dbReference type="PANTHER" id="PTHR46986:SF1">
    <property type="entry name" value="ENDORIBONUCLEASE YBEY, CHLOROPLASTIC"/>
    <property type="match status" value="1"/>
</dbReference>
<dbReference type="NCBIfam" id="TIGR00043">
    <property type="entry name" value="rRNA maturation RNase YbeY"/>
    <property type="match status" value="1"/>
</dbReference>
<dbReference type="InterPro" id="IPR020549">
    <property type="entry name" value="YbeY_CS"/>
</dbReference>
<evidence type="ECO:0000256" key="3">
    <source>
        <dbReference type="ARBA" id="ARBA00022723"/>
    </source>
</evidence>
<evidence type="ECO:0000256" key="4">
    <source>
        <dbReference type="ARBA" id="ARBA00022759"/>
    </source>
</evidence>
<dbReference type="SUPFAM" id="SSF55486">
    <property type="entry name" value="Metalloproteases ('zincins'), catalytic domain"/>
    <property type="match status" value="1"/>
</dbReference>
<dbReference type="Proteomes" id="UP000198635">
    <property type="component" value="Unassembled WGS sequence"/>
</dbReference>
<keyword evidence="7" id="KW-0690">Ribosome biogenesis</keyword>
<name>A0A1I3ZAX1_9BACT</name>
<dbReference type="RefSeq" id="WP_092378770.1">
    <property type="nucleotide sequence ID" value="NZ_FORX01000023.1"/>
</dbReference>
<dbReference type="EC" id="3.1.-.-" evidence="7"/>
<evidence type="ECO:0000256" key="7">
    <source>
        <dbReference type="HAMAP-Rule" id="MF_00009"/>
    </source>
</evidence>
<comment type="similarity">
    <text evidence="1 7">Belongs to the endoribonuclease YbeY family.</text>
</comment>
<dbReference type="InterPro" id="IPR023091">
    <property type="entry name" value="MetalPrtase_cat_dom_sf_prd"/>
</dbReference>
<organism evidence="8 9">
    <name type="scientific">Desulfomicrobium apsheronum</name>
    <dbReference type="NCBI Taxonomy" id="52560"/>
    <lineage>
        <taxon>Bacteria</taxon>
        <taxon>Pseudomonadati</taxon>
        <taxon>Thermodesulfobacteriota</taxon>
        <taxon>Desulfovibrionia</taxon>
        <taxon>Desulfovibrionales</taxon>
        <taxon>Desulfomicrobiaceae</taxon>
        <taxon>Desulfomicrobium</taxon>
    </lineage>
</organism>
<dbReference type="InterPro" id="IPR002036">
    <property type="entry name" value="YbeY"/>
</dbReference>
<dbReference type="GO" id="GO:0008270">
    <property type="term" value="F:zinc ion binding"/>
    <property type="evidence" value="ECO:0007669"/>
    <property type="project" value="UniProtKB-UniRule"/>
</dbReference>
<dbReference type="GO" id="GO:0004521">
    <property type="term" value="F:RNA endonuclease activity"/>
    <property type="evidence" value="ECO:0007669"/>
    <property type="project" value="UniProtKB-UniRule"/>
</dbReference>
<comment type="cofactor">
    <cofactor evidence="7">
        <name>Zn(2+)</name>
        <dbReference type="ChEBI" id="CHEBI:29105"/>
    </cofactor>
    <text evidence="7">Binds 1 zinc ion.</text>
</comment>
<sequence>MLHLDQAVPVDPRFPLSGPELMEIFEGLAATFGLDEWQVSLRIVDDLEMAELNERFMGCLGPTNVLSFPGGEDDWLGDLVLSAETLARESWLYNQDTHEYTVRLLAHGLLHLMGHDHGQEMDALTELAVASVRLDADESFRRLFPSV</sequence>
<feature type="binding site" evidence="7">
    <location>
        <position position="111"/>
    </location>
    <ligand>
        <name>Zn(2+)</name>
        <dbReference type="ChEBI" id="CHEBI:29105"/>
        <note>catalytic</note>
    </ligand>
</feature>
<evidence type="ECO:0000256" key="5">
    <source>
        <dbReference type="ARBA" id="ARBA00022801"/>
    </source>
</evidence>
<keyword evidence="7" id="KW-0963">Cytoplasm</keyword>
<evidence type="ECO:0000313" key="9">
    <source>
        <dbReference type="Proteomes" id="UP000198635"/>
    </source>
</evidence>
<dbReference type="GO" id="GO:0006364">
    <property type="term" value="P:rRNA processing"/>
    <property type="evidence" value="ECO:0007669"/>
    <property type="project" value="UniProtKB-UniRule"/>
</dbReference>
<proteinExistence type="inferred from homology"/>
<dbReference type="OrthoDB" id="9807740at2"/>
<dbReference type="PANTHER" id="PTHR46986">
    <property type="entry name" value="ENDORIBONUCLEASE YBEY, CHLOROPLASTIC"/>
    <property type="match status" value="1"/>
</dbReference>
<keyword evidence="4 7" id="KW-0255">Endonuclease</keyword>
<comment type="subcellular location">
    <subcellularLocation>
        <location evidence="7">Cytoplasm</location>
    </subcellularLocation>
</comment>
<feature type="binding site" evidence="7">
    <location>
        <position position="117"/>
    </location>
    <ligand>
        <name>Zn(2+)</name>
        <dbReference type="ChEBI" id="CHEBI:29105"/>
        <note>catalytic</note>
    </ligand>
</feature>
<keyword evidence="7" id="KW-0698">rRNA processing</keyword>
<dbReference type="HAMAP" id="MF_00009">
    <property type="entry name" value="Endoribonucl_YbeY"/>
    <property type="match status" value="1"/>
</dbReference>
<keyword evidence="6 7" id="KW-0862">Zinc</keyword>
<dbReference type="EMBL" id="FORX01000023">
    <property type="protein sequence ID" value="SFK41155.1"/>
    <property type="molecule type" value="Genomic_DNA"/>
</dbReference>
<feature type="binding site" evidence="7">
    <location>
        <position position="107"/>
    </location>
    <ligand>
        <name>Zn(2+)</name>
        <dbReference type="ChEBI" id="CHEBI:29105"/>
        <note>catalytic</note>
    </ligand>
</feature>
<reference evidence="9" key="1">
    <citation type="submission" date="2016-10" db="EMBL/GenBank/DDBJ databases">
        <authorList>
            <person name="Varghese N."/>
            <person name="Submissions S."/>
        </authorList>
    </citation>
    <scope>NUCLEOTIDE SEQUENCE [LARGE SCALE GENOMIC DNA]</scope>
    <source>
        <strain evidence="9">DSM 5918</strain>
    </source>
</reference>
<dbReference type="STRING" id="52560.SAMN04488082_12320"/>
<evidence type="ECO:0000256" key="1">
    <source>
        <dbReference type="ARBA" id="ARBA00010875"/>
    </source>
</evidence>
<evidence type="ECO:0000256" key="6">
    <source>
        <dbReference type="ARBA" id="ARBA00022833"/>
    </source>
</evidence>
<dbReference type="GO" id="GO:0004222">
    <property type="term" value="F:metalloendopeptidase activity"/>
    <property type="evidence" value="ECO:0007669"/>
    <property type="project" value="InterPro"/>
</dbReference>
<dbReference type="GO" id="GO:0005737">
    <property type="term" value="C:cytoplasm"/>
    <property type="evidence" value="ECO:0007669"/>
    <property type="project" value="UniProtKB-SubCell"/>
</dbReference>
<dbReference type="PROSITE" id="PS01306">
    <property type="entry name" value="UPF0054"/>
    <property type="match status" value="1"/>
</dbReference>
<evidence type="ECO:0000313" key="8">
    <source>
        <dbReference type="EMBL" id="SFK41155.1"/>
    </source>
</evidence>
<gene>
    <name evidence="7" type="primary">ybeY</name>
    <name evidence="8" type="ORF">SAMN04488082_12320</name>
</gene>
<keyword evidence="2 7" id="KW-0540">Nuclease</keyword>
<keyword evidence="3 7" id="KW-0479">Metal-binding</keyword>
<dbReference type="Pfam" id="PF02130">
    <property type="entry name" value="YbeY"/>
    <property type="match status" value="1"/>
</dbReference>
<dbReference type="AlphaFoldDB" id="A0A1I3ZAX1"/>
<dbReference type="Gene3D" id="3.40.390.30">
    <property type="entry name" value="Metalloproteases ('zincins'), catalytic domain"/>
    <property type="match status" value="1"/>
</dbReference>
<protein>
    <recommendedName>
        <fullName evidence="7">Endoribonuclease YbeY</fullName>
        <ecNumber evidence="7">3.1.-.-</ecNumber>
    </recommendedName>
</protein>
<accession>A0A1I3ZAX1</accession>
<keyword evidence="9" id="KW-1185">Reference proteome</keyword>